<dbReference type="AlphaFoldDB" id="A0A2A2G755"/>
<evidence type="ECO:0000313" key="2">
    <source>
        <dbReference type="EMBL" id="PAU92970.1"/>
    </source>
</evidence>
<dbReference type="EMBL" id="NSKE01000011">
    <property type="protein sequence ID" value="PAU92970.1"/>
    <property type="molecule type" value="Genomic_DNA"/>
</dbReference>
<feature type="transmembrane region" description="Helical" evidence="1">
    <location>
        <begin position="20"/>
        <end position="39"/>
    </location>
</feature>
<comment type="caution">
    <text evidence="2">The sequence shown here is derived from an EMBL/GenBank/DDBJ whole genome shotgun (WGS) entry which is preliminary data.</text>
</comment>
<evidence type="ECO:0008006" key="4">
    <source>
        <dbReference type="Google" id="ProtNLM"/>
    </source>
</evidence>
<keyword evidence="1" id="KW-0812">Transmembrane</keyword>
<feature type="transmembrane region" description="Helical" evidence="1">
    <location>
        <begin position="45"/>
        <end position="65"/>
    </location>
</feature>
<sequence>MEKLAIEKMEQIEGGNKDAILGGACGYATLIGIGVAGAATGGIGTAAGIAIAGPACAAAVAGVVAT</sequence>
<dbReference type="Proteomes" id="UP000218831">
    <property type="component" value="Unassembled WGS sequence"/>
</dbReference>
<reference evidence="2 3" key="1">
    <citation type="submission" date="2017-08" db="EMBL/GenBank/DDBJ databases">
        <title>Aliifodinibius alkalisoli sp. nov., isolated from saline alkaline soil.</title>
        <authorList>
            <person name="Liu D."/>
            <person name="Zhang G."/>
        </authorList>
    </citation>
    <scope>NUCLEOTIDE SEQUENCE [LARGE SCALE GENOMIC DNA]</scope>
    <source>
        <strain evidence="2 3">WN023</strain>
    </source>
</reference>
<gene>
    <name evidence="2" type="ORF">CK503_13670</name>
</gene>
<name>A0A2A2G755_9BACT</name>
<evidence type="ECO:0000256" key="1">
    <source>
        <dbReference type="SAM" id="Phobius"/>
    </source>
</evidence>
<proteinExistence type="predicted"/>
<keyword evidence="1" id="KW-1133">Transmembrane helix</keyword>
<keyword evidence="1" id="KW-0472">Membrane</keyword>
<evidence type="ECO:0000313" key="3">
    <source>
        <dbReference type="Proteomes" id="UP000218831"/>
    </source>
</evidence>
<protein>
    <recommendedName>
        <fullName evidence="4">Bacteriocin</fullName>
    </recommendedName>
</protein>
<organism evidence="2 3">
    <name type="scientific">Fodinibius salipaludis</name>
    <dbReference type="NCBI Taxonomy" id="2032627"/>
    <lineage>
        <taxon>Bacteria</taxon>
        <taxon>Pseudomonadati</taxon>
        <taxon>Balneolota</taxon>
        <taxon>Balneolia</taxon>
        <taxon>Balneolales</taxon>
        <taxon>Balneolaceae</taxon>
        <taxon>Fodinibius</taxon>
    </lineage>
</organism>
<accession>A0A2A2G755</accession>
<keyword evidence="3" id="KW-1185">Reference proteome</keyword>